<dbReference type="InterPro" id="IPR008969">
    <property type="entry name" value="CarboxyPept-like_regulatory"/>
</dbReference>
<accession>A0A6I3LHP2</accession>
<feature type="region of interest" description="Disordered" evidence="1">
    <location>
        <begin position="333"/>
        <end position="363"/>
    </location>
</feature>
<evidence type="ECO:0000256" key="1">
    <source>
        <dbReference type="SAM" id="MobiDB-lite"/>
    </source>
</evidence>
<dbReference type="SUPFAM" id="SSF56935">
    <property type="entry name" value="Porins"/>
    <property type="match status" value="1"/>
</dbReference>
<comment type="caution">
    <text evidence="4">The sequence shown here is derived from an EMBL/GenBank/DDBJ whole genome shotgun (WGS) entry which is preliminary data.</text>
</comment>
<protein>
    <submittedName>
        <fullName evidence="4">Outer membrane beta-barrel protein</fullName>
    </submittedName>
</protein>
<feature type="region of interest" description="Disordered" evidence="1">
    <location>
        <begin position="386"/>
        <end position="416"/>
    </location>
</feature>
<sequence length="916" mass="105054">MKSIYTFLTVLLCISSFGQNAISIKGRIVDSLNLPLEYVTVYLNRDKDSTMVGYTVTDKTGNFDLKIRSLQEGTFLKASMMSYQDFVKEYPKGITENDDLGKIVLKDLPTNLDELLIVAETPPLRVRNDTIEYNAGSFKVRPDAKLLDLLKQLPGLQIDENKKITVNGKEVNEILVNGKPFFSEDGKVALENLPSEIINKIQVTDKKTKREKFTGERAKSDDASINVTIDEENNKGYFGQVNAGYGTDDRYEAGLFLNSFNKRRKISVIGSANNINAVGFSMDDVFDNMRSGRSRGGVTESRMIGLNYLEDFTELLSGNGSYDYNFSETENRNKTTSTRFLPSGQFYNTSSSSSKSGDEGNKANFSIDYRGEKDFLSIMPNFSKGHTYSNSQSEEASFDENMNPLNESRSQSYSRGDSNNFANNISYVRNFKKPGQFLSVNFSNSNSKGNNEILFESDTKFFQSEKADDMRRQFKNSEDVSDTYSLDVSFRQPITDSLSFEVGTEWNYRQSINSMYVYDYDEATGEYSSINKLETNRYKSVVKETSPFVRFAINKNKFSLYFTSYTDIVKNSADALYNEKDYSLDKYYISPRLNMNTFFNVSKNDNIYFSYGYNQTYQSATELLEITDISNPLHTKVGNPNLKPTDQHNFSFNYRSYDFQTRSGYSIGGNLSLQDNTIVNAIEYDEDMKSISTYKNISGNYQWSARVNLFQNKKVGEHNFRYGIGVRFSNHFSKGYIDNVMYESRANTIVPNAYFSYDYGEFLTLHPSYTYNYNRTSYNNFTVDKASNFTHRFNLEATTYWPKNFIFGNDFNYTYNSQIAQGYKKDFYMWNISLAYEFFDSKFRAKVKVYDVLNQNTSSRRTIDPTEIVDSESLVLKQYVMFSLVYKLNEFGGPKKGKGTKGGRGKRGQSMRAFRM</sequence>
<evidence type="ECO:0000313" key="4">
    <source>
        <dbReference type="EMBL" id="MTG99089.1"/>
    </source>
</evidence>
<reference evidence="4 5" key="1">
    <citation type="submission" date="2019-11" db="EMBL/GenBank/DDBJ databases">
        <title>Genome of Strain BIT-d1.</title>
        <authorList>
            <person name="Yang Y."/>
        </authorList>
    </citation>
    <scope>NUCLEOTIDE SEQUENCE [LARGE SCALE GENOMIC DNA]</scope>
    <source>
        <strain evidence="4 5">BIT-d1</strain>
    </source>
</reference>
<feature type="compositionally biased region" description="Polar residues" evidence="1">
    <location>
        <begin position="403"/>
        <end position="416"/>
    </location>
</feature>
<gene>
    <name evidence="4" type="ORF">GJV76_13255</name>
</gene>
<dbReference type="Pfam" id="PF14905">
    <property type="entry name" value="OMP_b-brl_3"/>
    <property type="match status" value="2"/>
</dbReference>
<dbReference type="Proteomes" id="UP000438760">
    <property type="component" value="Unassembled WGS sequence"/>
</dbReference>
<feature type="domain" description="Outer membrane protein beta-barrel" evidence="3">
    <location>
        <begin position="429"/>
        <end position="709"/>
    </location>
</feature>
<dbReference type="SUPFAM" id="SSF49464">
    <property type="entry name" value="Carboxypeptidase regulatory domain-like"/>
    <property type="match status" value="1"/>
</dbReference>
<dbReference type="InterPro" id="IPR041700">
    <property type="entry name" value="OMP_b-brl_3"/>
</dbReference>
<evidence type="ECO:0000259" key="3">
    <source>
        <dbReference type="Pfam" id="PF14905"/>
    </source>
</evidence>
<feature type="signal peptide" evidence="2">
    <location>
        <begin position="1"/>
        <end position="21"/>
    </location>
</feature>
<name>A0A6I3LHP2_9FLAO</name>
<keyword evidence="5" id="KW-1185">Reference proteome</keyword>
<proteinExistence type="predicted"/>
<feature type="compositionally biased region" description="Polar residues" evidence="1">
    <location>
        <begin position="333"/>
        <end position="349"/>
    </location>
</feature>
<keyword evidence="2" id="KW-0732">Signal</keyword>
<dbReference type="AlphaFoldDB" id="A0A6I3LHP2"/>
<feature type="chain" id="PRO_5026253936" evidence="2">
    <location>
        <begin position="22"/>
        <end position="916"/>
    </location>
</feature>
<evidence type="ECO:0000256" key="2">
    <source>
        <dbReference type="SAM" id="SignalP"/>
    </source>
</evidence>
<dbReference type="RefSeq" id="WP_155093095.1">
    <property type="nucleotide sequence ID" value="NZ_WMJX01000042.1"/>
</dbReference>
<dbReference type="EMBL" id="WMJX01000042">
    <property type="protein sequence ID" value="MTG99089.1"/>
    <property type="molecule type" value="Genomic_DNA"/>
</dbReference>
<evidence type="ECO:0000313" key="5">
    <source>
        <dbReference type="Proteomes" id="UP000438760"/>
    </source>
</evidence>
<feature type="domain" description="Outer membrane protein beta-barrel" evidence="3">
    <location>
        <begin position="749"/>
        <end position="886"/>
    </location>
</feature>
<organism evidence="4 5">
    <name type="scientific">Myroides albus</name>
    <dbReference type="NCBI Taxonomy" id="2562892"/>
    <lineage>
        <taxon>Bacteria</taxon>
        <taxon>Pseudomonadati</taxon>
        <taxon>Bacteroidota</taxon>
        <taxon>Flavobacteriia</taxon>
        <taxon>Flavobacteriales</taxon>
        <taxon>Flavobacteriaceae</taxon>
        <taxon>Myroides</taxon>
    </lineage>
</organism>
<feature type="region of interest" description="Disordered" evidence="1">
    <location>
        <begin position="896"/>
        <end position="916"/>
    </location>
</feature>
<dbReference type="OrthoDB" id="1682379at2"/>
<feature type="compositionally biased region" description="Polar residues" evidence="1">
    <location>
        <begin position="386"/>
        <end position="395"/>
    </location>
</feature>